<name>A0A1M5AJA7_9CLOT</name>
<dbReference type="AlphaFoldDB" id="A0A1M5AJA7"/>
<accession>A0A1M5AJA7</accession>
<keyword evidence="1" id="KW-0812">Transmembrane</keyword>
<dbReference type="RefSeq" id="WP_072853587.1">
    <property type="nucleotide sequence ID" value="NZ_FQVI01000020.1"/>
</dbReference>
<dbReference type="EMBL" id="FQVI01000020">
    <property type="protein sequence ID" value="SHF30400.1"/>
    <property type="molecule type" value="Genomic_DNA"/>
</dbReference>
<feature type="transmembrane region" description="Helical" evidence="1">
    <location>
        <begin position="146"/>
        <end position="164"/>
    </location>
</feature>
<feature type="transmembrane region" description="Helical" evidence="1">
    <location>
        <begin position="184"/>
        <end position="209"/>
    </location>
</feature>
<keyword evidence="1" id="KW-1133">Transmembrane helix</keyword>
<feature type="transmembrane region" description="Helical" evidence="1">
    <location>
        <begin position="221"/>
        <end position="243"/>
    </location>
</feature>
<dbReference type="STRING" id="1122155.SAMN02745158_03230"/>
<evidence type="ECO:0000313" key="2">
    <source>
        <dbReference type="EMBL" id="SHF30400.1"/>
    </source>
</evidence>
<keyword evidence="3" id="KW-1185">Reference proteome</keyword>
<evidence type="ECO:0000256" key="1">
    <source>
        <dbReference type="SAM" id="Phobius"/>
    </source>
</evidence>
<evidence type="ECO:0000313" key="3">
    <source>
        <dbReference type="Proteomes" id="UP000184245"/>
    </source>
</evidence>
<reference evidence="2 3" key="1">
    <citation type="submission" date="2016-11" db="EMBL/GenBank/DDBJ databases">
        <authorList>
            <person name="Jaros S."/>
            <person name="Januszkiewicz K."/>
            <person name="Wedrychowicz H."/>
        </authorList>
    </citation>
    <scope>NUCLEOTIDE SEQUENCE [LARGE SCALE GENOMIC DNA]</scope>
    <source>
        <strain evidence="2 3">DSM 17459</strain>
    </source>
</reference>
<feature type="transmembrane region" description="Helical" evidence="1">
    <location>
        <begin position="292"/>
        <end position="318"/>
    </location>
</feature>
<dbReference type="Proteomes" id="UP000184245">
    <property type="component" value="Unassembled WGS sequence"/>
</dbReference>
<gene>
    <name evidence="2" type="ORF">SAMN02745158_03230</name>
</gene>
<feature type="transmembrane region" description="Helical" evidence="1">
    <location>
        <begin position="20"/>
        <end position="40"/>
    </location>
</feature>
<protein>
    <recommendedName>
        <fullName evidence="4">ABC-2 family transporter protein</fullName>
    </recommendedName>
</protein>
<evidence type="ECO:0008006" key="4">
    <source>
        <dbReference type="Google" id="ProtNLM"/>
    </source>
</evidence>
<keyword evidence="1" id="KW-0472">Membrane</keyword>
<feature type="transmembrane region" description="Helical" evidence="1">
    <location>
        <begin position="250"/>
        <end position="272"/>
    </location>
</feature>
<organism evidence="2 3">
    <name type="scientific">Lactonifactor longoviformis DSM 17459</name>
    <dbReference type="NCBI Taxonomy" id="1122155"/>
    <lineage>
        <taxon>Bacteria</taxon>
        <taxon>Bacillati</taxon>
        <taxon>Bacillota</taxon>
        <taxon>Clostridia</taxon>
        <taxon>Eubacteriales</taxon>
        <taxon>Clostridiaceae</taxon>
        <taxon>Lactonifactor</taxon>
    </lineage>
</organism>
<proteinExistence type="predicted"/>
<sequence>MKYFRTLLGKDIRLMRSGRFFLVSLGFLILYTLYVNFGYVRFMDTQIYNVYLYDPAGTQERTSALVRRVSSKEAFDRALYQDANSVGINAAAGDIQIVLYGGTEKADRHRADYALSLLQPAAPYTAGDVGLYTPEEKARREITCELLFFEISAVGFLGIAAVLFKEKGMGVIRVHAVLPLQENLFLLSKLILFLLSDLVFAVLLTILNLGVSAAMPILPAILFQTALLSLIMALTGLVCALLLKDFRQFTLVYLLIAIFAATPVFLSANTAVKLDWIGLHPFYHIYMGLKNAYFGISASSPFYYLGIASMIAVLYAGVHQLFRREMGKEAA</sequence>
<dbReference type="OrthoDB" id="1934624at2"/>